<gene>
    <name evidence="11" type="primary">hisD</name>
    <name evidence="19" type="ORF">SAMN05444407_102528</name>
</gene>
<dbReference type="PANTHER" id="PTHR21256:SF2">
    <property type="entry name" value="HISTIDINE BIOSYNTHESIS TRIFUNCTIONAL PROTEIN"/>
    <property type="match status" value="1"/>
</dbReference>
<dbReference type="SUPFAM" id="SSF53720">
    <property type="entry name" value="ALDH-like"/>
    <property type="match status" value="1"/>
</dbReference>
<evidence type="ECO:0000256" key="15">
    <source>
        <dbReference type="PIRSR" id="PIRSR000099-3"/>
    </source>
</evidence>
<name>A0A1M6YHX0_9FLAO</name>
<dbReference type="FunFam" id="1.20.5.1300:FF:000002">
    <property type="entry name" value="Histidinol dehydrogenase, chloroplastic"/>
    <property type="match status" value="1"/>
</dbReference>
<dbReference type="EC" id="1.1.1.23" evidence="3 11"/>
<dbReference type="GO" id="GO:0051287">
    <property type="term" value="F:NAD binding"/>
    <property type="evidence" value="ECO:0007669"/>
    <property type="project" value="InterPro"/>
</dbReference>
<evidence type="ECO:0000256" key="3">
    <source>
        <dbReference type="ARBA" id="ARBA00012965"/>
    </source>
</evidence>
<feature type="binding site" evidence="11 15">
    <location>
        <position position="272"/>
    </location>
    <ligand>
        <name>substrate</name>
    </ligand>
</feature>
<feature type="binding site" evidence="11 14">
    <location>
        <position position="226"/>
    </location>
    <ligand>
        <name>NAD(+)</name>
        <dbReference type="ChEBI" id="CHEBI:57540"/>
    </ligand>
</feature>
<dbReference type="PANTHER" id="PTHR21256">
    <property type="entry name" value="HISTIDINOL DEHYDROGENASE HDH"/>
    <property type="match status" value="1"/>
</dbReference>
<evidence type="ECO:0000256" key="14">
    <source>
        <dbReference type="PIRSR" id="PIRSR000099-2"/>
    </source>
</evidence>
<feature type="binding site" evidence="11 15">
    <location>
        <position position="275"/>
    </location>
    <ligand>
        <name>substrate</name>
    </ligand>
</feature>
<comment type="similarity">
    <text evidence="2 11 12 17">Belongs to the histidinol dehydrogenase family.</text>
</comment>
<comment type="cofactor">
    <cofactor evidence="11 16">
        <name>Zn(2+)</name>
        <dbReference type="ChEBI" id="CHEBI:29105"/>
    </cofactor>
    <text evidence="11 16">Binds 1 zinc ion per subunit.</text>
</comment>
<feature type="binding site" evidence="11 15">
    <location>
        <position position="427"/>
    </location>
    <ligand>
        <name>substrate</name>
    </ligand>
</feature>
<feature type="binding site" evidence="11 14">
    <location>
        <position position="203"/>
    </location>
    <ligand>
        <name>NAD(+)</name>
        <dbReference type="ChEBI" id="CHEBI:57540"/>
    </ligand>
</feature>
<dbReference type="AlphaFoldDB" id="A0A1M6YHX0"/>
<evidence type="ECO:0000256" key="17">
    <source>
        <dbReference type="RuleBase" id="RU004175"/>
    </source>
</evidence>
<evidence type="ECO:0000256" key="18">
    <source>
        <dbReference type="SAM" id="Coils"/>
    </source>
</evidence>
<evidence type="ECO:0000256" key="6">
    <source>
        <dbReference type="ARBA" id="ARBA00022833"/>
    </source>
</evidence>
<dbReference type="CDD" id="cd06572">
    <property type="entry name" value="Histidinol_dh"/>
    <property type="match status" value="1"/>
</dbReference>
<dbReference type="PROSITE" id="PS00611">
    <property type="entry name" value="HISOL_DEHYDROGENASE"/>
    <property type="match status" value="1"/>
</dbReference>
<comment type="catalytic activity">
    <reaction evidence="10 11">
        <text>L-histidinol + 2 NAD(+) + H2O = L-histidine + 2 NADH + 3 H(+)</text>
        <dbReference type="Rhea" id="RHEA:20641"/>
        <dbReference type="ChEBI" id="CHEBI:15377"/>
        <dbReference type="ChEBI" id="CHEBI:15378"/>
        <dbReference type="ChEBI" id="CHEBI:57540"/>
        <dbReference type="ChEBI" id="CHEBI:57595"/>
        <dbReference type="ChEBI" id="CHEBI:57699"/>
        <dbReference type="ChEBI" id="CHEBI:57945"/>
        <dbReference type="EC" id="1.1.1.23"/>
    </reaction>
</comment>
<evidence type="ECO:0000256" key="11">
    <source>
        <dbReference type="HAMAP-Rule" id="MF_01024"/>
    </source>
</evidence>
<feature type="active site" description="Proton acceptor" evidence="11 13">
    <location>
        <position position="339"/>
    </location>
</feature>
<evidence type="ECO:0000256" key="10">
    <source>
        <dbReference type="ARBA" id="ARBA00049489"/>
    </source>
</evidence>
<feature type="binding site" evidence="11 16">
    <location>
        <position position="275"/>
    </location>
    <ligand>
        <name>Zn(2+)</name>
        <dbReference type="ChEBI" id="CHEBI:29105"/>
    </ligand>
</feature>
<evidence type="ECO:0000256" key="5">
    <source>
        <dbReference type="ARBA" id="ARBA00022723"/>
    </source>
</evidence>
<dbReference type="GO" id="GO:0008270">
    <property type="term" value="F:zinc ion binding"/>
    <property type="evidence" value="ECO:0007669"/>
    <property type="project" value="UniProtKB-UniRule"/>
</dbReference>
<dbReference type="GO" id="GO:0000105">
    <property type="term" value="P:L-histidine biosynthetic process"/>
    <property type="evidence" value="ECO:0007669"/>
    <property type="project" value="UniProtKB-UniRule"/>
</dbReference>
<dbReference type="GO" id="GO:0004399">
    <property type="term" value="F:histidinol dehydrogenase activity"/>
    <property type="evidence" value="ECO:0007669"/>
    <property type="project" value="UniProtKB-UniRule"/>
</dbReference>
<feature type="binding site" evidence="11 15">
    <location>
        <position position="432"/>
    </location>
    <ligand>
        <name>substrate</name>
    </ligand>
</feature>
<keyword evidence="5 11" id="KW-0479">Metal-binding</keyword>
<organism evidence="19 20">
    <name type="scientific">Chryseobacterium contaminans</name>
    <dbReference type="NCBI Taxonomy" id="1423959"/>
    <lineage>
        <taxon>Bacteria</taxon>
        <taxon>Pseudomonadati</taxon>
        <taxon>Bacteroidota</taxon>
        <taxon>Flavobacteriia</taxon>
        <taxon>Flavobacteriales</taxon>
        <taxon>Weeksellaceae</taxon>
        <taxon>Chryseobacterium group</taxon>
        <taxon>Chryseobacterium</taxon>
    </lineage>
</organism>
<feature type="binding site" evidence="11 16">
    <location>
        <position position="432"/>
    </location>
    <ligand>
        <name>Zn(2+)</name>
        <dbReference type="ChEBI" id="CHEBI:29105"/>
    </ligand>
</feature>
<dbReference type="PIRSF" id="PIRSF000099">
    <property type="entry name" value="Histidinol_dh"/>
    <property type="match status" value="1"/>
</dbReference>
<evidence type="ECO:0000256" key="2">
    <source>
        <dbReference type="ARBA" id="ARBA00010178"/>
    </source>
</evidence>
<dbReference type="HAMAP" id="MF_01024">
    <property type="entry name" value="HisD"/>
    <property type="match status" value="1"/>
</dbReference>
<dbReference type="PRINTS" id="PR00083">
    <property type="entry name" value="HOLDHDRGNASE"/>
</dbReference>
<feature type="binding site" evidence="11 14">
    <location>
        <position position="141"/>
    </location>
    <ligand>
        <name>NAD(+)</name>
        <dbReference type="ChEBI" id="CHEBI:57540"/>
    </ligand>
</feature>
<comment type="pathway">
    <text evidence="1 11">Amino-acid biosynthesis; L-histidine biosynthesis; L-histidine from 5-phospho-alpha-D-ribose 1-diphosphate: step 9/9.</text>
</comment>
<evidence type="ECO:0000256" key="7">
    <source>
        <dbReference type="ARBA" id="ARBA00023002"/>
    </source>
</evidence>
<comment type="function">
    <text evidence="11">Catalyzes the sequential NAD-dependent oxidations of L-histidinol to L-histidinaldehyde and then to L-histidine.</text>
</comment>
<dbReference type="Pfam" id="PF00815">
    <property type="entry name" value="Histidinol_dh"/>
    <property type="match status" value="1"/>
</dbReference>
<dbReference type="STRING" id="1423959.SAMN05444407_102528"/>
<feature type="binding site" evidence="11 15">
    <location>
        <position position="373"/>
    </location>
    <ligand>
        <name>substrate</name>
    </ligand>
</feature>
<dbReference type="InterPro" id="IPR012131">
    <property type="entry name" value="Hstdl_DH"/>
</dbReference>
<evidence type="ECO:0000256" key="1">
    <source>
        <dbReference type="ARBA" id="ARBA00004940"/>
    </source>
</evidence>
<protein>
    <recommendedName>
        <fullName evidence="3 11">Histidinol dehydrogenase</fullName>
        <shortName evidence="11">HDH</shortName>
        <ecNumber evidence="3 11">1.1.1.23</ecNumber>
    </recommendedName>
</protein>
<feature type="coiled-coil region" evidence="18">
    <location>
        <begin position="77"/>
        <end position="105"/>
    </location>
</feature>
<keyword evidence="7 11" id="KW-0560">Oxidoreductase</keyword>
<feature type="binding site" evidence="11 16">
    <location>
        <position position="272"/>
    </location>
    <ligand>
        <name>Zn(2+)</name>
        <dbReference type="ChEBI" id="CHEBI:29105"/>
    </ligand>
</feature>
<reference evidence="19 20" key="1">
    <citation type="submission" date="2016-11" db="EMBL/GenBank/DDBJ databases">
        <authorList>
            <person name="Jaros S."/>
            <person name="Januszkiewicz K."/>
            <person name="Wedrychowicz H."/>
        </authorList>
    </citation>
    <scope>NUCLEOTIDE SEQUENCE [LARGE SCALE GENOMIC DNA]</scope>
    <source>
        <strain evidence="19 20">DSM 27621</strain>
    </source>
</reference>
<dbReference type="EMBL" id="FRBM01000002">
    <property type="protein sequence ID" value="SHL17837.1"/>
    <property type="molecule type" value="Genomic_DNA"/>
</dbReference>
<feature type="binding site" evidence="11 15">
    <location>
        <position position="250"/>
    </location>
    <ligand>
        <name>substrate</name>
    </ligand>
</feature>
<evidence type="ECO:0000313" key="19">
    <source>
        <dbReference type="EMBL" id="SHL17837.1"/>
    </source>
</evidence>
<keyword evidence="6 11" id="KW-0862">Zinc</keyword>
<keyword evidence="8 11" id="KW-0520">NAD</keyword>
<feature type="active site" description="Proton acceptor" evidence="11 13">
    <location>
        <position position="340"/>
    </location>
</feature>
<dbReference type="FunFam" id="3.40.50.1980:FF:000001">
    <property type="entry name" value="Histidinol dehydrogenase"/>
    <property type="match status" value="1"/>
</dbReference>
<keyword evidence="4 11" id="KW-0028">Amino-acid biosynthesis</keyword>
<dbReference type="Gene3D" id="1.20.5.1300">
    <property type="match status" value="1"/>
</dbReference>
<dbReference type="InterPro" id="IPR016161">
    <property type="entry name" value="Ald_DH/histidinol_DH"/>
</dbReference>
<dbReference type="InterPro" id="IPR022695">
    <property type="entry name" value="Histidinol_DH_monofunct"/>
</dbReference>
<dbReference type="GO" id="GO:0005829">
    <property type="term" value="C:cytosol"/>
    <property type="evidence" value="ECO:0007669"/>
    <property type="project" value="TreeGrafter"/>
</dbReference>
<keyword evidence="18" id="KW-0175">Coiled coil</keyword>
<accession>A0A1M6YHX0</accession>
<feature type="binding site" evidence="11 15">
    <location>
        <position position="340"/>
    </location>
    <ligand>
        <name>substrate</name>
    </ligand>
</feature>
<evidence type="ECO:0000256" key="16">
    <source>
        <dbReference type="PIRSR" id="PIRSR000099-4"/>
    </source>
</evidence>
<dbReference type="NCBIfam" id="TIGR00069">
    <property type="entry name" value="hisD"/>
    <property type="match status" value="1"/>
</dbReference>
<feature type="binding site" evidence="11 16">
    <location>
        <position position="373"/>
    </location>
    <ligand>
        <name>Zn(2+)</name>
        <dbReference type="ChEBI" id="CHEBI:29105"/>
    </ligand>
</feature>
<dbReference type="UniPathway" id="UPA00031">
    <property type="reaction ID" value="UER00014"/>
</dbReference>
<evidence type="ECO:0000256" key="12">
    <source>
        <dbReference type="PIRNR" id="PIRNR000099"/>
    </source>
</evidence>
<proteinExistence type="inferred from homology"/>
<keyword evidence="9 11" id="KW-0368">Histidine biosynthesis</keyword>
<evidence type="ECO:0000256" key="13">
    <source>
        <dbReference type="PIRSR" id="PIRSR000099-1"/>
    </source>
</evidence>
<evidence type="ECO:0000256" key="4">
    <source>
        <dbReference type="ARBA" id="ARBA00022605"/>
    </source>
</evidence>
<evidence type="ECO:0000313" key="20">
    <source>
        <dbReference type="Proteomes" id="UP000184069"/>
    </source>
</evidence>
<evidence type="ECO:0000256" key="9">
    <source>
        <dbReference type="ARBA" id="ARBA00023102"/>
    </source>
</evidence>
<evidence type="ECO:0000256" key="8">
    <source>
        <dbReference type="ARBA" id="ARBA00023027"/>
    </source>
</evidence>
<sequence length="442" mass="48586">MVQKINNSIHTKKKIIQMKIYRYPTKDTWKELVQRPVLEREEISGLIAEIFAEVESNGDQALIAFNKKFDQAETKSIAVTEDEIINAENELSDDLKQAIQQAKENIFKFHASQNQEVQKIETTKGVVCWRENRAIEKVGIYIPGGTAPLFSTVLMLAVPANIAGCEEIILCTPPDKSGAVNPAILYTAKLCGISKIFKTGGAQAIAAMTLGTESIPQVYKIFGPGNQFVVAAKEYAQQFGVAIDMPAGPSEVLVIADEQAVPEFCAADLLSQAEHGSDSQVIFLTTNLKVFNETIRAVEQQVKDLPRNEMAGKSLENSCFILLNSLEEAVEFSNLYAPEHLILAMDEFEKYIPKIQNAGSVFLGNYSCESAGDYASGTNHTLPTNAYAKNYSGVSLDSFVKKITFQHLSKKGLQNLGKTIKIMAEAEGLLAHKNAVSIRLKR</sequence>
<dbReference type="Proteomes" id="UP000184069">
    <property type="component" value="Unassembled WGS sequence"/>
</dbReference>
<dbReference type="InterPro" id="IPR001692">
    <property type="entry name" value="Histidinol_DH_CS"/>
</dbReference>
<dbReference type="Gene3D" id="3.40.50.1980">
    <property type="entry name" value="Nitrogenase molybdenum iron protein domain"/>
    <property type="match status" value="2"/>
</dbReference>